<name>A0A8H5WJH0_FUSCI</name>
<evidence type="ECO:0000313" key="3">
    <source>
        <dbReference type="EMBL" id="KAF5660259.1"/>
    </source>
</evidence>
<proteinExistence type="predicted"/>
<feature type="compositionally biased region" description="Basic and acidic residues" evidence="2">
    <location>
        <begin position="252"/>
        <end position="262"/>
    </location>
</feature>
<gene>
    <name evidence="3" type="ORF">FCIRC_12199</name>
</gene>
<evidence type="ECO:0000313" key="4">
    <source>
        <dbReference type="Proteomes" id="UP000572754"/>
    </source>
</evidence>
<keyword evidence="1" id="KW-0175">Coiled coil</keyword>
<feature type="coiled-coil region" evidence="1">
    <location>
        <begin position="54"/>
        <end position="95"/>
    </location>
</feature>
<comment type="caution">
    <text evidence="3">The sequence shown here is derived from an EMBL/GenBank/DDBJ whole genome shotgun (WGS) entry which is preliminary data.</text>
</comment>
<evidence type="ECO:0000256" key="1">
    <source>
        <dbReference type="SAM" id="Coils"/>
    </source>
</evidence>
<accession>A0A8H5WJH0</accession>
<evidence type="ECO:0000256" key="2">
    <source>
        <dbReference type="SAM" id="MobiDB-lite"/>
    </source>
</evidence>
<dbReference type="Proteomes" id="UP000572754">
    <property type="component" value="Unassembled WGS sequence"/>
</dbReference>
<organism evidence="3 4">
    <name type="scientific">Fusarium circinatum</name>
    <name type="common">Pitch canker fungus</name>
    <name type="synonym">Gibberella circinata</name>
    <dbReference type="NCBI Taxonomy" id="48490"/>
    <lineage>
        <taxon>Eukaryota</taxon>
        <taxon>Fungi</taxon>
        <taxon>Dikarya</taxon>
        <taxon>Ascomycota</taxon>
        <taxon>Pezizomycotina</taxon>
        <taxon>Sordariomycetes</taxon>
        <taxon>Hypocreomycetidae</taxon>
        <taxon>Hypocreales</taxon>
        <taxon>Nectriaceae</taxon>
        <taxon>Fusarium</taxon>
        <taxon>Fusarium fujikuroi species complex</taxon>
    </lineage>
</organism>
<dbReference type="AlphaFoldDB" id="A0A8H5WJH0"/>
<feature type="region of interest" description="Disordered" evidence="2">
    <location>
        <begin position="226"/>
        <end position="301"/>
    </location>
</feature>
<sequence length="301" mass="33227">MAFNNRDLVSGSVTGDASQIMQRATAVGQTVVDLVKESERYGEARAHRSLGSKIYDLRGRIDELTLNLQACEEDNVDYREALKASEKRTAEAEAKAKVDADARIAQHTSDIEARNAQMVETVAETVEKLKRDAAARVAAAETFADSQIRELSRDRDRNADMVGLARKHAAWGQHKLRLLLEKVYSMGYPHKDPLALFVFDIGEAFGEFRNELDAFLDNGFLDDDVPDLGPVPEDEGGALFSRTYRNFPKPGKTGEEVNKPESEASSSDEETASHADSSPSTKRANLSEGRAEHGGKRQRTK</sequence>
<reference evidence="3 4" key="2">
    <citation type="submission" date="2020-05" db="EMBL/GenBank/DDBJ databases">
        <title>Identification and distribution of gene clusters putatively required for synthesis of sphingolipid metabolism inhibitors in phylogenetically diverse species of the filamentous fungus Fusarium.</title>
        <authorList>
            <person name="Kim H.-S."/>
            <person name="Busman M."/>
            <person name="Brown D.W."/>
            <person name="Divon H."/>
            <person name="Uhlig S."/>
            <person name="Proctor R.H."/>
        </authorList>
    </citation>
    <scope>NUCLEOTIDE SEQUENCE [LARGE SCALE GENOMIC DNA]</scope>
    <source>
        <strain evidence="3 4">NRRL 25331</strain>
    </source>
</reference>
<keyword evidence="4" id="KW-1185">Reference proteome</keyword>
<feature type="compositionally biased region" description="Acidic residues" evidence="2">
    <location>
        <begin position="226"/>
        <end position="236"/>
    </location>
</feature>
<dbReference type="EMBL" id="JAAQPE010000519">
    <property type="protein sequence ID" value="KAF5660259.1"/>
    <property type="molecule type" value="Genomic_DNA"/>
</dbReference>
<reference evidence="4" key="1">
    <citation type="journal article" date="2020" name="BMC Genomics">
        <title>Correction to: Identification and distribution of gene clusters required for synthesis of sphingolipid metabolism inhibitors in diverse species of the filamentous fungus Fusarium.</title>
        <authorList>
            <person name="Kim H.S."/>
            <person name="Lohmar J.M."/>
            <person name="Busman M."/>
            <person name="Brown D.W."/>
            <person name="Naumann T.A."/>
            <person name="Divon H.H."/>
            <person name="Lysoe E."/>
            <person name="Uhlig S."/>
            <person name="Proctor R.H."/>
        </authorList>
    </citation>
    <scope>NUCLEOTIDE SEQUENCE [LARGE SCALE GENOMIC DNA]</scope>
    <source>
        <strain evidence="4">NRRL 25331</strain>
    </source>
</reference>
<protein>
    <submittedName>
        <fullName evidence="3">Uncharacterized protein</fullName>
    </submittedName>
</protein>